<dbReference type="EMBL" id="JAHRIQ010108453">
    <property type="protein sequence ID" value="MEQ2256961.1"/>
    <property type="molecule type" value="Genomic_DNA"/>
</dbReference>
<evidence type="ECO:0000313" key="2">
    <source>
        <dbReference type="Proteomes" id="UP001482620"/>
    </source>
</evidence>
<comment type="caution">
    <text evidence="1">The sequence shown here is derived from an EMBL/GenBank/DDBJ whole genome shotgun (WGS) entry which is preliminary data.</text>
</comment>
<sequence>MCTVRIIKRWEHLEGGADELPRRRRAEEGRWGSAPPGLGGPCAGASHNVPQECVQQRGICSDITLSRALDRFQVLFQNNCCAPGRKPIIGCESNDALKITRLAHSTGPFWGGPSHHEGAAPYITFFQLFGDILLGFVEAVTWQ</sequence>
<reference evidence="1 2" key="1">
    <citation type="submission" date="2021-06" db="EMBL/GenBank/DDBJ databases">
        <authorList>
            <person name="Palmer J.M."/>
        </authorList>
    </citation>
    <scope>NUCLEOTIDE SEQUENCE [LARGE SCALE GENOMIC DNA]</scope>
    <source>
        <strain evidence="2">if_2019</strain>
        <tissue evidence="1">Muscle</tissue>
    </source>
</reference>
<dbReference type="Proteomes" id="UP001482620">
    <property type="component" value="Unassembled WGS sequence"/>
</dbReference>
<keyword evidence="2" id="KW-1185">Reference proteome</keyword>
<accession>A0ABV0VIE1</accession>
<organism evidence="1 2">
    <name type="scientific">Ilyodon furcidens</name>
    <name type="common">goldbreast splitfin</name>
    <dbReference type="NCBI Taxonomy" id="33524"/>
    <lineage>
        <taxon>Eukaryota</taxon>
        <taxon>Metazoa</taxon>
        <taxon>Chordata</taxon>
        <taxon>Craniata</taxon>
        <taxon>Vertebrata</taxon>
        <taxon>Euteleostomi</taxon>
        <taxon>Actinopterygii</taxon>
        <taxon>Neopterygii</taxon>
        <taxon>Teleostei</taxon>
        <taxon>Neoteleostei</taxon>
        <taxon>Acanthomorphata</taxon>
        <taxon>Ovalentaria</taxon>
        <taxon>Atherinomorphae</taxon>
        <taxon>Cyprinodontiformes</taxon>
        <taxon>Goodeidae</taxon>
        <taxon>Ilyodon</taxon>
    </lineage>
</organism>
<protein>
    <submittedName>
        <fullName evidence="1">Uncharacterized protein</fullName>
    </submittedName>
</protein>
<name>A0ABV0VIE1_9TELE</name>
<evidence type="ECO:0000313" key="1">
    <source>
        <dbReference type="EMBL" id="MEQ2256961.1"/>
    </source>
</evidence>
<proteinExistence type="predicted"/>
<gene>
    <name evidence="1" type="ORF">ILYODFUR_029427</name>
</gene>